<evidence type="ECO:0008006" key="12">
    <source>
        <dbReference type="Google" id="ProtNLM"/>
    </source>
</evidence>
<evidence type="ECO:0000256" key="7">
    <source>
        <dbReference type="ARBA" id="ARBA00023033"/>
    </source>
</evidence>
<protein>
    <recommendedName>
        <fullName evidence="12">Cytochrome P450</fullName>
    </recommendedName>
</protein>
<dbReference type="Gene3D" id="1.10.630.10">
    <property type="entry name" value="Cytochrome P450"/>
    <property type="match status" value="1"/>
</dbReference>
<dbReference type="GO" id="GO:0020037">
    <property type="term" value="F:heme binding"/>
    <property type="evidence" value="ECO:0007669"/>
    <property type="project" value="InterPro"/>
</dbReference>
<dbReference type="PANTHER" id="PTHR46300">
    <property type="entry name" value="P450, PUTATIVE (EUROFUNG)-RELATED-RELATED"/>
    <property type="match status" value="1"/>
</dbReference>
<dbReference type="OrthoDB" id="2789670at2759"/>
<dbReference type="InterPro" id="IPR001128">
    <property type="entry name" value="Cyt_P450"/>
</dbReference>
<dbReference type="PROSITE" id="PS00086">
    <property type="entry name" value="CYTOCHROME_P450"/>
    <property type="match status" value="1"/>
</dbReference>
<keyword evidence="11" id="KW-1185">Reference proteome</keyword>
<evidence type="ECO:0000256" key="3">
    <source>
        <dbReference type="ARBA" id="ARBA00022617"/>
    </source>
</evidence>
<evidence type="ECO:0000256" key="6">
    <source>
        <dbReference type="ARBA" id="ARBA00023004"/>
    </source>
</evidence>
<dbReference type="InterPro" id="IPR036396">
    <property type="entry name" value="Cyt_P450_sf"/>
</dbReference>
<keyword evidence="3 8" id="KW-0349">Heme</keyword>
<dbReference type="EMBL" id="PVWQ01000014">
    <property type="protein sequence ID" value="RDW64567.1"/>
    <property type="molecule type" value="Genomic_DNA"/>
</dbReference>
<dbReference type="GeneID" id="38120348"/>
<dbReference type="STRING" id="1810919.A0A3D8QS10"/>
<dbReference type="GO" id="GO:0016705">
    <property type="term" value="F:oxidoreductase activity, acting on paired donors, with incorporation or reduction of molecular oxygen"/>
    <property type="evidence" value="ECO:0007669"/>
    <property type="project" value="InterPro"/>
</dbReference>
<dbReference type="InterPro" id="IPR002401">
    <property type="entry name" value="Cyt_P450_E_grp-I"/>
</dbReference>
<organism evidence="10 11">
    <name type="scientific">Aspergillus mulundensis</name>
    <dbReference type="NCBI Taxonomy" id="1810919"/>
    <lineage>
        <taxon>Eukaryota</taxon>
        <taxon>Fungi</taxon>
        <taxon>Dikarya</taxon>
        <taxon>Ascomycota</taxon>
        <taxon>Pezizomycotina</taxon>
        <taxon>Eurotiomycetes</taxon>
        <taxon>Eurotiomycetidae</taxon>
        <taxon>Eurotiales</taxon>
        <taxon>Aspergillaceae</taxon>
        <taxon>Aspergillus</taxon>
        <taxon>Aspergillus subgen. Nidulantes</taxon>
    </lineage>
</organism>
<keyword evidence="5 9" id="KW-0560">Oxidoreductase</keyword>
<dbReference type="PRINTS" id="PR00385">
    <property type="entry name" value="P450"/>
</dbReference>
<gene>
    <name evidence="10" type="ORF">DSM5745_09978</name>
</gene>
<evidence type="ECO:0000256" key="4">
    <source>
        <dbReference type="ARBA" id="ARBA00022723"/>
    </source>
</evidence>
<dbReference type="Pfam" id="PF00067">
    <property type="entry name" value="p450"/>
    <property type="match status" value="1"/>
</dbReference>
<evidence type="ECO:0000256" key="1">
    <source>
        <dbReference type="ARBA" id="ARBA00001971"/>
    </source>
</evidence>
<dbReference type="SUPFAM" id="SSF48264">
    <property type="entry name" value="Cytochrome P450"/>
    <property type="match status" value="1"/>
</dbReference>
<comment type="cofactor">
    <cofactor evidence="1 8">
        <name>heme</name>
        <dbReference type="ChEBI" id="CHEBI:30413"/>
    </cofactor>
</comment>
<dbReference type="AlphaFoldDB" id="A0A3D8QS10"/>
<comment type="caution">
    <text evidence="10">The sequence shown here is derived from an EMBL/GenBank/DDBJ whole genome shotgun (WGS) entry which is preliminary data.</text>
</comment>
<evidence type="ECO:0000313" key="11">
    <source>
        <dbReference type="Proteomes" id="UP000256690"/>
    </source>
</evidence>
<name>A0A3D8QS10_9EURO</name>
<accession>A0A3D8QS10</accession>
<proteinExistence type="inferred from homology"/>
<dbReference type="Proteomes" id="UP000256690">
    <property type="component" value="Unassembled WGS sequence"/>
</dbReference>
<dbReference type="InterPro" id="IPR017972">
    <property type="entry name" value="Cyt_P450_CS"/>
</dbReference>
<evidence type="ECO:0000256" key="5">
    <source>
        <dbReference type="ARBA" id="ARBA00023002"/>
    </source>
</evidence>
<dbReference type="GO" id="GO:0005506">
    <property type="term" value="F:iron ion binding"/>
    <property type="evidence" value="ECO:0007669"/>
    <property type="project" value="InterPro"/>
</dbReference>
<evidence type="ECO:0000313" key="10">
    <source>
        <dbReference type="EMBL" id="RDW64567.1"/>
    </source>
</evidence>
<evidence type="ECO:0000256" key="9">
    <source>
        <dbReference type="RuleBase" id="RU000461"/>
    </source>
</evidence>
<dbReference type="CDD" id="cd11065">
    <property type="entry name" value="CYP64-like"/>
    <property type="match status" value="1"/>
</dbReference>
<dbReference type="InterPro" id="IPR050364">
    <property type="entry name" value="Cytochrome_P450_fung"/>
</dbReference>
<sequence>MHLVLLAAGLISLYLLYVMLTRAPPRAPLPPGPKPLPIIGNLRDMPAPDSPDWLHWLKHKDLYGPISTVAVPGQRLIILNDAKAAHELLEKRSLIYSDRPGSPFASLCGMGDTVLMQGYGKRLRTYRQYIHHEIGTHHAVTRFNQSQDTEVRRFLIRLLETPEHLHEHARGLAGAFILKVLYGYHMDYTSNDPLLDFIEEALKGFIAALIPGTWLVDAVPVLRHLPAWCPGAGFRRTAQQLREELQFLADLPFGFVKDQIDAGSNEASYVSSLLKDKDTLPGSKVEHEIKWTAVSLYFGGADTTVSTIATFFLAMVLYPDVQKRAQEEIDRVVGRGRLPGFSDRANLPYINAVVKEALRWHPVAPMGVAHSSMEDDTYDGYHIPKGSIILPNVWAFCHDPKDYKDPMSFKPERFLGDNPERDPHFVFGYGRRICPGRILAESNLFLTIATSLAAFDIGKPVCNGQEVDVRASFLPGIISHPVPFEMNIKMRDLKYGELIRSVEKEHPWETKDADLVRRKLSGQQ</sequence>
<feature type="binding site" description="axial binding residue" evidence="8">
    <location>
        <position position="434"/>
    </location>
    <ligand>
        <name>heme</name>
        <dbReference type="ChEBI" id="CHEBI:30413"/>
    </ligand>
    <ligandPart>
        <name>Fe</name>
        <dbReference type="ChEBI" id="CHEBI:18248"/>
    </ligandPart>
</feature>
<dbReference type="PRINTS" id="PR00463">
    <property type="entry name" value="EP450I"/>
</dbReference>
<evidence type="ECO:0000256" key="2">
    <source>
        <dbReference type="ARBA" id="ARBA00010617"/>
    </source>
</evidence>
<reference evidence="10 11" key="1">
    <citation type="journal article" date="2018" name="IMA Fungus">
        <title>IMA Genome-F 9: Draft genome sequence of Annulohypoxylon stygium, Aspergillus mulundensis, Berkeleyomyces basicola (syn. Thielaviopsis basicola), Ceratocystis smalleyi, two Cercospora beticola strains, Coleophoma cylindrospora, Fusarium fracticaudum, Phialophora cf. hyalina, and Morchella septimelata.</title>
        <authorList>
            <person name="Wingfield B.D."/>
            <person name="Bills G.F."/>
            <person name="Dong Y."/>
            <person name="Huang W."/>
            <person name="Nel W.J."/>
            <person name="Swalarsk-Parry B.S."/>
            <person name="Vaghefi N."/>
            <person name="Wilken P.M."/>
            <person name="An Z."/>
            <person name="de Beer Z.W."/>
            <person name="De Vos L."/>
            <person name="Chen L."/>
            <person name="Duong T.A."/>
            <person name="Gao Y."/>
            <person name="Hammerbacher A."/>
            <person name="Kikkert J.R."/>
            <person name="Li Y."/>
            <person name="Li H."/>
            <person name="Li K."/>
            <person name="Li Q."/>
            <person name="Liu X."/>
            <person name="Ma X."/>
            <person name="Naidoo K."/>
            <person name="Pethybridge S.J."/>
            <person name="Sun J."/>
            <person name="Steenkamp E.T."/>
            <person name="van der Nest M.A."/>
            <person name="van Wyk S."/>
            <person name="Wingfield M.J."/>
            <person name="Xiong C."/>
            <person name="Yue Q."/>
            <person name="Zhang X."/>
        </authorList>
    </citation>
    <scope>NUCLEOTIDE SEQUENCE [LARGE SCALE GENOMIC DNA]</scope>
    <source>
        <strain evidence="10 11">DSM 5745</strain>
    </source>
</reference>
<evidence type="ECO:0000256" key="8">
    <source>
        <dbReference type="PIRSR" id="PIRSR602401-1"/>
    </source>
</evidence>
<comment type="similarity">
    <text evidence="2 9">Belongs to the cytochrome P450 family.</text>
</comment>
<keyword evidence="7 9" id="KW-0503">Monooxygenase</keyword>
<keyword evidence="4 8" id="KW-0479">Metal-binding</keyword>
<dbReference type="GO" id="GO:0004497">
    <property type="term" value="F:monooxygenase activity"/>
    <property type="evidence" value="ECO:0007669"/>
    <property type="project" value="UniProtKB-KW"/>
</dbReference>
<dbReference type="PANTHER" id="PTHR46300:SF7">
    <property type="entry name" value="P450, PUTATIVE (EUROFUNG)-RELATED"/>
    <property type="match status" value="1"/>
</dbReference>
<keyword evidence="6 8" id="KW-0408">Iron</keyword>
<dbReference type="RefSeq" id="XP_026599726.1">
    <property type="nucleotide sequence ID" value="XM_026751994.1"/>
</dbReference>